<accession>C5E1W9</accession>
<dbReference type="EMBL" id="CU928180">
    <property type="protein sequence ID" value="CAR30030.1"/>
    <property type="molecule type" value="Genomic_DNA"/>
</dbReference>
<dbReference type="GO" id="GO:0071500">
    <property type="term" value="P:cellular response to nitrosative stress"/>
    <property type="evidence" value="ECO:0007669"/>
    <property type="project" value="TreeGrafter"/>
</dbReference>
<dbReference type="CDD" id="cd01040">
    <property type="entry name" value="Mb-like"/>
    <property type="match status" value="1"/>
</dbReference>
<dbReference type="GO" id="GO:0046210">
    <property type="term" value="P:nitric oxide catabolic process"/>
    <property type="evidence" value="ECO:0007669"/>
    <property type="project" value="TreeGrafter"/>
</dbReference>
<dbReference type="InterPro" id="IPR009050">
    <property type="entry name" value="Globin-like_sf"/>
</dbReference>
<dbReference type="OrthoDB" id="4036345at2759"/>
<dbReference type="Gene3D" id="1.10.490.10">
    <property type="entry name" value="Globins"/>
    <property type="match status" value="1"/>
</dbReference>
<dbReference type="eggNOG" id="KOG3378">
    <property type="taxonomic scope" value="Eukaryota"/>
</dbReference>
<feature type="region of interest" description="Disordered" evidence="1">
    <location>
        <begin position="383"/>
        <end position="465"/>
    </location>
</feature>
<dbReference type="KEGG" id="lth:KLTH0H00286g"/>
<dbReference type="InterPro" id="IPR012292">
    <property type="entry name" value="Globin/Proto"/>
</dbReference>
<dbReference type="RefSeq" id="XP_002555892.1">
    <property type="nucleotide sequence ID" value="XM_002555846.1"/>
</dbReference>
<protein>
    <submittedName>
        <fullName evidence="3">KLTH0H00286p</fullName>
    </submittedName>
</protein>
<dbReference type="GO" id="GO:0020037">
    <property type="term" value="F:heme binding"/>
    <property type="evidence" value="ECO:0007669"/>
    <property type="project" value="InterPro"/>
</dbReference>
<feature type="compositionally biased region" description="Basic and acidic residues" evidence="1">
    <location>
        <begin position="84"/>
        <end position="98"/>
    </location>
</feature>
<dbReference type="InterPro" id="IPR044399">
    <property type="entry name" value="Mb-like_M"/>
</dbReference>
<feature type="region of interest" description="Disordered" evidence="1">
    <location>
        <begin position="529"/>
        <end position="552"/>
    </location>
</feature>
<organism evidence="3 4">
    <name type="scientific">Lachancea thermotolerans (strain ATCC 56472 / CBS 6340 / NRRL Y-8284)</name>
    <name type="common">Yeast</name>
    <name type="synonym">Kluyveromyces thermotolerans</name>
    <dbReference type="NCBI Taxonomy" id="559295"/>
    <lineage>
        <taxon>Eukaryota</taxon>
        <taxon>Fungi</taxon>
        <taxon>Dikarya</taxon>
        <taxon>Ascomycota</taxon>
        <taxon>Saccharomycotina</taxon>
        <taxon>Saccharomycetes</taxon>
        <taxon>Saccharomycetales</taxon>
        <taxon>Saccharomycetaceae</taxon>
        <taxon>Lachancea</taxon>
    </lineage>
</organism>
<dbReference type="AlphaFoldDB" id="C5E1W9"/>
<dbReference type="PROSITE" id="PS01033">
    <property type="entry name" value="GLOBIN"/>
    <property type="match status" value="1"/>
</dbReference>
<evidence type="ECO:0000313" key="3">
    <source>
        <dbReference type="EMBL" id="CAR30030.1"/>
    </source>
</evidence>
<evidence type="ECO:0000313" key="4">
    <source>
        <dbReference type="Proteomes" id="UP000002036"/>
    </source>
</evidence>
<reference evidence="3 4" key="1">
    <citation type="journal article" date="2009" name="Genome Res.">
        <title>Comparative genomics of protoploid Saccharomycetaceae.</title>
        <authorList>
            <consortium name="The Genolevures Consortium"/>
            <person name="Souciet J.-L."/>
            <person name="Dujon B."/>
            <person name="Gaillardin C."/>
            <person name="Johnston M."/>
            <person name="Baret P.V."/>
            <person name="Cliften P."/>
            <person name="Sherman D.J."/>
            <person name="Weissenbach J."/>
            <person name="Westhof E."/>
            <person name="Wincker P."/>
            <person name="Jubin C."/>
            <person name="Poulain J."/>
            <person name="Barbe V."/>
            <person name="Segurens B."/>
            <person name="Artiguenave F."/>
            <person name="Anthouard V."/>
            <person name="Vacherie B."/>
            <person name="Val M.-E."/>
            <person name="Fulton R.S."/>
            <person name="Minx P."/>
            <person name="Wilson R."/>
            <person name="Durrens P."/>
            <person name="Jean G."/>
            <person name="Marck C."/>
            <person name="Martin T."/>
            <person name="Nikolski M."/>
            <person name="Rolland T."/>
            <person name="Seret M.-L."/>
            <person name="Casaregola S."/>
            <person name="Despons L."/>
            <person name="Fairhead C."/>
            <person name="Fischer G."/>
            <person name="Lafontaine I."/>
            <person name="Leh V."/>
            <person name="Lemaire M."/>
            <person name="de Montigny J."/>
            <person name="Neuveglise C."/>
            <person name="Thierry A."/>
            <person name="Blanc-Lenfle I."/>
            <person name="Bleykasten C."/>
            <person name="Diffels J."/>
            <person name="Fritsch E."/>
            <person name="Frangeul L."/>
            <person name="Goeffon A."/>
            <person name="Jauniaux N."/>
            <person name="Kachouri-Lafond R."/>
            <person name="Payen C."/>
            <person name="Potier S."/>
            <person name="Pribylova L."/>
            <person name="Ozanne C."/>
            <person name="Richard G.-F."/>
            <person name="Sacerdot C."/>
            <person name="Straub M.-L."/>
            <person name="Talla E."/>
        </authorList>
    </citation>
    <scope>NUCLEOTIDE SEQUENCE [LARGE SCALE GENOMIC DNA]</scope>
    <source>
        <strain evidence="4">ATCC 56472 / CBS 6340 / NRRL Y-8284</strain>
    </source>
</reference>
<dbReference type="Proteomes" id="UP000002036">
    <property type="component" value="Chromosome H"/>
</dbReference>
<feature type="domain" description="Globin" evidence="2">
    <location>
        <begin position="164"/>
        <end position="305"/>
    </location>
</feature>
<dbReference type="PANTHER" id="PTHR43396:SF6">
    <property type="entry name" value="ABL201WP"/>
    <property type="match status" value="1"/>
</dbReference>
<dbReference type="HOGENOM" id="CLU_568657_0_0_1"/>
<dbReference type="PANTHER" id="PTHR43396">
    <property type="entry name" value="FLAVOHEMOPROTEIN"/>
    <property type="match status" value="1"/>
</dbReference>
<evidence type="ECO:0000256" key="1">
    <source>
        <dbReference type="SAM" id="MobiDB-lite"/>
    </source>
</evidence>
<evidence type="ECO:0000259" key="2">
    <source>
        <dbReference type="PROSITE" id="PS01033"/>
    </source>
</evidence>
<feature type="compositionally biased region" description="Low complexity" evidence="1">
    <location>
        <begin position="383"/>
        <end position="393"/>
    </location>
</feature>
<dbReference type="InParanoid" id="C5E1W9"/>
<gene>
    <name evidence="3" type="ordered locus">KLTH0H00286g</name>
</gene>
<name>C5E1W9_LACTC</name>
<dbReference type="GO" id="GO:0019825">
    <property type="term" value="F:oxygen binding"/>
    <property type="evidence" value="ECO:0007669"/>
    <property type="project" value="InterPro"/>
</dbReference>
<dbReference type="GO" id="GO:0071949">
    <property type="term" value="F:FAD binding"/>
    <property type="evidence" value="ECO:0007669"/>
    <property type="project" value="TreeGrafter"/>
</dbReference>
<dbReference type="SUPFAM" id="SSF46458">
    <property type="entry name" value="Globin-like"/>
    <property type="match status" value="1"/>
</dbReference>
<keyword evidence="4" id="KW-1185">Reference proteome</keyword>
<proteinExistence type="predicted"/>
<dbReference type="Pfam" id="PF00042">
    <property type="entry name" value="Globin"/>
    <property type="match status" value="1"/>
</dbReference>
<sequence length="552" mass="59981">MFVGTNHRPNAAPQFVESLLTESQSTEDICLQSGDLKHRVSSDRSSERIRLLRQSAVSSDTYPRSFLDAYHDEFSSSSSNGELTSERGESEKGDEAKIPKGITPEASVTFQKHYKMSLQLQPHEIEMVRCSWSILLDDECSKPKYDAFVDKCVKPRINVPYKPPANEDSKNNVKEQLANSGKYEDDLKVPTFLFGAQFLHNIREIIPTIENSFPGIQHAASGVTGVVGMAISNLEDLSVMDYYLSSLGKHHARILGVYASHFDVAGIAFLKTLRDRFGYHYTKELDELWSRIYIYLANSMLQYGIDPILQDSGSSEITLGFPQLKEDSLSTSNADLSSKDSCGENEKIVGSLSDLSKNSTYSSKSAKEVSLVSSNKLLSRTSGWQSSKSSASSGQEGINSKTKKKEPTRNVGSVRGGGAWSGSHPQPTLAEESNVHYGASVRGGGGWQRSSGRSPSEKDFKGNSIGVVNDGKHALSTSRINGKSNFSLPASRPGATYAGKTSDITGKTHLRCSENYEMVTKAYSTVNSTARSSGGVRGGGGFNSGNGDCTLM</sequence>
<dbReference type="GeneID" id="8294203"/>
<dbReference type="InterPro" id="IPR000971">
    <property type="entry name" value="Globin"/>
</dbReference>
<dbReference type="GO" id="GO:0008941">
    <property type="term" value="F:nitric oxide dioxygenase NAD(P)H activity"/>
    <property type="evidence" value="ECO:0007669"/>
    <property type="project" value="TreeGrafter"/>
</dbReference>
<feature type="compositionally biased region" description="Gly residues" evidence="1">
    <location>
        <begin position="535"/>
        <end position="544"/>
    </location>
</feature>
<feature type="region of interest" description="Disordered" evidence="1">
    <location>
        <begin position="73"/>
        <end position="101"/>
    </location>
</feature>